<dbReference type="Proteomes" id="UP000518752">
    <property type="component" value="Unassembled WGS sequence"/>
</dbReference>
<sequence>MLAWMNPDPLPPLTPDLNRLYHLLYGCRFPAVWRAYHSDSLENLRDNYTVEGGFYIDIGKRIAISTVTSLFLFFSFLPVLTVSADPTELKQYADELGSEGTVVNSTTTFLITRVRLLLFKKASNCL</sequence>
<organism evidence="2 3">
    <name type="scientific">Collybiopsis confluens</name>
    <dbReference type="NCBI Taxonomy" id="2823264"/>
    <lineage>
        <taxon>Eukaryota</taxon>
        <taxon>Fungi</taxon>
        <taxon>Dikarya</taxon>
        <taxon>Basidiomycota</taxon>
        <taxon>Agaricomycotina</taxon>
        <taxon>Agaricomycetes</taxon>
        <taxon>Agaricomycetidae</taxon>
        <taxon>Agaricales</taxon>
        <taxon>Marasmiineae</taxon>
        <taxon>Omphalotaceae</taxon>
        <taxon>Collybiopsis</taxon>
    </lineage>
</organism>
<keyword evidence="1" id="KW-1133">Transmembrane helix</keyword>
<protein>
    <submittedName>
        <fullName evidence="2">Uncharacterized protein</fullName>
    </submittedName>
</protein>
<feature type="transmembrane region" description="Helical" evidence="1">
    <location>
        <begin position="62"/>
        <end position="82"/>
    </location>
</feature>
<keyword evidence="3" id="KW-1185">Reference proteome</keyword>
<evidence type="ECO:0000313" key="3">
    <source>
        <dbReference type="Proteomes" id="UP000518752"/>
    </source>
</evidence>
<dbReference type="AlphaFoldDB" id="A0A8H5GJ97"/>
<proteinExistence type="predicted"/>
<dbReference type="OrthoDB" id="337745at2759"/>
<dbReference type="EMBL" id="JAACJN010000156">
    <property type="protein sequence ID" value="KAF5366121.1"/>
    <property type="molecule type" value="Genomic_DNA"/>
</dbReference>
<keyword evidence="1" id="KW-0812">Transmembrane</keyword>
<evidence type="ECO:0000313" key="2">
    <source>
        <dbReference type="EMBL" id="KAF5366121.1"/>
    </source>
</evidence>
<evidence type="ECO:0000256" key="1">
    <source>
        <dbReference type="SAM" id="Phobius"/>
    </source>
</evidence>
<name>A0A8H5GJ97_9AGAR</name>
<reference evidence="2 3" key="1">
    <citation type="journal article" date="2020" name="ISME J.">
        <title>Uncovering the hidden diversity of litter-decomposition mechanisms in mushroom-forming fungi.</title>
        <authorList>
            <person name="Floudas D."/>
            <person name="Bentzer J."/>
            <person name="Ahren D."/>
            <person name="Johansson T."/>
            <person name="Persson P."/>
            <person name="Tunlid A."/>
        </authorList>
    </citation>
    <scope>NUCLEOTIDE SEQUENCE [LARGE SCALE GENOMIC DNA]</scope>
    <source>
        <strain evidence="2 3">CBS 406.79</strain>
    </source>
</reference>
<accession>A0A8H5GJ97</accession>
<keyword evidence="1" id="KW-0472">Membrane</keyword>
<comment type="caution">
    <text evidence="2">The sequence shown here is derived from an EMBL/GenBank/DDBJ whole genome shotgun (WGS) entry which is preliminary data.</text>
</comment>
<gene>
    <name evidence="2" type="ORF">D9757_010931</name>
</gene>